<dbReference type="EMBL" id="JAVRRG010000073">
    <property type="protein sequence ID" value="KAK5089622.1"/>
    <property type="molecule type" value="Genomic_DNA"/>
</dbReference>
<evidence type="ECO:0000313" key="2">
    <source>
        <dbReference type="Proteomes" id="UP001345013"/>
    </source>
</evidence>
<comment type="caution">
    <text evidence="1">The sequence shown here is derived from an EMBL/GenBank/DDBJ whole genome shotgun (WGS) entry which is preliminary data.</text>
</comment>
<evidence type="ECO:0000313" key="1">
    <source>
        <dbReference type="EMBL" id="KAK5089622.1"/>
    </source>
</evidence>
<organism evidence="1 2">
    <name type="scientific">Lithohypha guttulata</name>
    <dbReference type="NCBI Taxonomy" id="1690604"/>
    <lineage>
        <taxon>Eukaryota</taxon>
        <taxon>Fungi</taxon>
        <taxon>Dikarya</taxon>
        <taxon>Ascomycota</taxon>
        <taxon>Pezizomycotina</taxon>
        <taxon>Eurotiomycetes</taxon>
        <taxon>Chaetothyriomycetidae</taxon>
        <taxon>Chaetothyriales</taxon>
        <taxon>Trichomeriaceae</taxon>
        <taxon>Lithohypha</taxon>
    </lineage>
</organism>
<dbReference type="Proteomes" id="UP001345013">
    <property type="component" value="Unassembled WGS sequence"/>
</dbReference>
<gene>
    <name evidence="1" type="ORF">LTR24_005990</name>
</gene>
<keyword evidence="2" id="KW-1185">Reference proteome</keyword>
<protein>
    <submittedName>
        <fullName evidence="1">Uncharacterized protein</fullName>
    </submittedName>
</protein>
<sequence length="175" mass="20550">MPFLEPENRYAKLVELKDHISKLKSCQDKANNQPLDTNDFRDLMIEVMDQLDELSPFVNELIRHIRSFTGVDKAKRHTTIYLQIVGNDRMSLRTWMMNSTMNYDQLTLRQYLQNKPYRKSERPIGVANYAAASLDPMEDFLHHLFECLHSLRAGLDSLWQAMYEAAIRDTAYQYG</sequence>
<proteinExistence type="predicted"/>
<reference evidence="1 2" key="1">
    <citation type="submission" date="2023-08" db="EMBL/GenBank/DDBJ databases">
        <title>Black Yeasts Isolated from many extreme environments.</title>
        <authorList>
            <person name="Coleine C."/>
            <person name="Stajich J.E."/>
            <person name="Selbmann L."/>
        </authorList>
    </citation>
    <scope>NUCLEOTIDE SEQUENCE [LARGE SCALE GENOMIC DNA]</scope>
    <source>
        <strain evidence="1 2">CCFEE 5885</strain>
    </source>
</reference>
<name>A0ABR0K7J1_9EURO</name>
<accession>A0ABR0K7J1</accession>